<evidence type="ECO:0000313" key="1">
    <source>
        <dbReference type="EMBL" id="KAD4384329.1"/>
    </source>
</evidence>
<protein>
    <submittedName>
        <fullName evidence="2">Uncharacterized protein</fullName>
    </submittedName>
</protein>
<organism evidence="2 3">
    <name type="scientific">Mikania micrantha</name>
    <name type="common">bitter vine</name>
    <dbReference type="NCBI Taxonomy" id="192012"/>
    <lineage>
        <taxon>Eukaryota</taxon>
        <taxon>Viridiplantae</taxon>
        <taxon>Streptophyta</taxon>
        <taxon>Embryophyta</taxon>
        <taxon>Tracheophyta</taxon>
        <taxon>Spermatophyta</taxon>
        <taxon>Magnoliopsida</taxon>
        <taxon>eudicotyledons</taxon>
        <taxon>Gunneridae</taxon>
        <taxon>Pentapetalae</taxon>
        <taxon>asterids</taxon>
        <taxon>campanulids</taxon>
        <taxon>Asterales</taxon>
        <taxon>Asteraceae</taxon>
        <taxon>Asteroideae</taxon>
        <taxon>Heliantheae alliance</taxon>
        <taxon>Eupatorieae</taxon>
        <taxon>Mikania</taxon>
    </lineage>
</organism>
<name>A0A5N6N331_9ASTR</name>
<dbReference type="AlphaFoldDB" id="A0A5N6N331"/>
<gene>
    <name evidence="1" type="ORF">E3N88_24497</name>
    <name evidence="2" type="ORF">E3N88_24500</name>
</gene>
<proteinExistence type="predicted"/>
<sequence length="90" mass="10444">MNLKRHGTMEAIETLTRQSHSLICHRHSHPPSSEFEFSIVHPLTVGESTSAVRVVPPWKSDLRVRADRFTGVKLLLENRRLIKQFWLRSS</sequence>
<dbReference type="Proteomes" id="UP000326396">
    <property type="component" value="Linkage Group LG3"/>
</dbReference>
<accession>A0A5N6N331</accession>
<evidence type="ECO:0000313" key="2">
    <source>
        <dbReference type="EMBL" id="KAD4384332.1"/>
    </source>
</evidence>
<reference evidence="2 3" key="1">
    <citation type="submission" date="2019-05" db="EMBL/GenBank/DDBJ databases">
        <title>Mikania micrantha, genome provides insights into the molecular mechanism of rapid growth.</title>
        <authorList>
            <person name="Liu B."/>
        </authorList>
    </citation>
    <scope>NUCLEOTIDE SEQUENCE [LARGE SCALE GENOMIC DNA]</scope>
    <source>
        <strain evidence="2">NLD-2019</strain>
        <tissue evidence="2">Leaf</tissue>
    </source>
</reference>
<evidence type="ECO:0000313" key="3">
    <source>
        <dbReference type="Proteomes" id="UP000326396"/>
    </source>
</evidence>
<keyword evidence="3" id="KW-1185">Reference proteome</keyword>
<dbReference type="EMBL" id="SZYD01000013">
    <property type="protein sequence ID" value="KAD4384332.1"/>
    <property type="molecule type" value="Genomic_DNA"/>
</dbReference>
<dbReference type="EMBL" id="SZYD01000013">
    <property type="protein sequence ID" value="KAD4384329.1"/>
    <property type="molecule type" value="Genomic_DNA"/>
</dbReference>
<comment type="caution">
    <text evidence="2">The sequence shown here is derived from an EMBL/GenBank/DDBJ whole genome shotgun (WGS) entry which is preliminary data.</text>
</comment>